<dbReference type="SUPFAM" id="SSF52980">
    <property type="entry name" value="Restriction endonuclease-like"/>
    <property type="match status" value="1"/>
</dbReference>
<evidence type="ECO:0000313" key="3">
    <source>
        <dbReference type="Proteomes" id="UP000789375"/>
    </source>
</evidence>
<comment type="caution">
    <text evidence="2">The sequence shown here is derived from an EMBL/GenBank/DDBJ whole genome shotgun (WGS) entry which is preliminary data.</text>
</comment>
<dbReference type="Gene3D" id="3.90.1570.10">
    <property type="entry name" value="tt1808, chain A"/>
    <property type="match status" value="1"/>
</dbReference>
<dbReference type="GO" id="GO:0006302">
    <property type="term" value="P:double-strand break repair"/>
    <property type="evidence" value="ECO:0007669"/>
    <property type="project" value="UniProtKB-ARBA"/>
</dbReference>
<sequence>MNLSEGKIDIIPVYHNTGRREAILGNQITTWCLNNMALVGEFGGPNTGWTLPLPDTPVRCPGYSVVLIARFLIVIHVTFLEYFFLTVNVIADGTYYREEAFPAIAPNFVVEIRSQSDTEDKVHEKMIMWMNAGVEEGFSIDPFTHKARIYRRQFHWRENVNPSILTSNVLNGFVLNLQGII</sequence>
<evidence type="ECO:0000259" key="1">
    <source>
        <dbReference type="Pfam" id="PF05685"/>
    </source>
</evidence>
<feature type="domain" description="Putative restriction endonuclease" evidence="1">
    <location>
        <begin position="95"/>
        <end position="177"/>
    </location>
</feature>
<dbReference type="Proteomes" id="UP000789375">
    <property type="component" value="Unassembled WGS sequence"/>
</dbReference>
<name>A0A9N9H040_FUNMO</name>
<dbReference type="InterPro" id="IPR012296">
    <property type="entry name" value="Nuclease_put_TT1808"/>
</dbReference>
<gene>
    <name evidence="2" type="ORF">FMOSSE_LOCUS11321</name>
</gene>
<proteinExistence type="predicted"/>
<keyword evidence="3" id="KW-1185">Reference proteome</keyword>
<dbReference type="CDD" id="cd06260">
    <property type="entry name" value="DUF820-like"/>
    <property type="match status" value="1"/>
</dbReference>
<dbReference type="AlphaFoldDB" id="A0A9N9H040"/>
<evidence type="ECO:0000313" key="2">
    <source>
        <dbReference type="EMBL" id="CAG8647784.1"/>
    </source>
</evidence>
<dbReference type="Pfam" id="PF05685">
    <property type="entry name" value="Uma2"/>
    <property type="match status" value="1"/>
</dbReference>
<dbReference type="EMBL" id="CAJVPP010004318">
    <property type="protein sequence ID" value="CAG8647784.1"/>
    <property type="molecule type" value="Genomic_DNA"/>
</dbReference>
<dbReference type="InterPro" id="IPR008538">
    <property type="entry name" value="Uma2"/>
</dbReference>
<accession>A0A9N9H040</accession>
<protein>
    <submittedName>
        <fullName evidence="2">14637_t:CDS:1</fullName>
    </submittedName>
</protein>
<organism evidence="2 3">
    <name type="scientific">Funneliformis mosseae</name>
    <name type="common">Endomycorrhizal fungus</name>
    <name type="synonym">Glomus mosseae</name>
    <dbReference type="NCBI Taxonomy" id="27381"/>
    <lineage>
        <taxon>Eukaryota</taxon>
        <taxon>Fungi</taxon>
        <taxon>Fungi incertae sedis</taxon>
        <taxon>Mucoromycota</taxon>
        <taxon>Glomeromycotina</taxon>
        <taxon>Glomeromycetes</taxon>
        <taxon>Glomerales</taxon>
        <taxon>Glomeraceae</taxon>
        <taxon>Funneliformis</taxon>
    </lineage>
</organism>
<dbReference type="InterPro" id="IPR011335">
    <property type="entry name" value="Restrct_endonuc-II-like"/>
</dbReference>
<reference evidence="2" key="1">
    <citation type="submission" date="2021-06" db="EMBL/GenBank/DDBJ databases">
        <authorList>
            <person name="Kallberg Y."/>
            <person name="Tangrot J."/>
            <person name="Rosling A."/>
        </authorList>
    </citation>
    <scope>NUCLEOTIDE SEQUENCE</scope>
    <source>
        <strain evidence="2">87-6 pot B 2015</strain>
    </source>
</reference>